<organism evidence="6 7">
    <name type="scientific">Pigmentiphaga litoralis</name>
    <dbReference type="NCBI Taxonomy" id="516702"/>
    <lineage>
        <taxon>Bacteria</taxon>
        <taxon>Pseudomonadati</taxon>
        <taxon>Pseudomonadota</taxon>
        <taxon>Betaproteobacteria</taxon>
        <taxon>Burkholderiales</taxon>
        <taxon>Alcaligenaceae</taxon>
        <taxon>Pigmentiphaga</taxon>
    </lineage>
</organism>
<evidence type="ECO:0000313" key="7">
    <source>
        <dbReference type="Proteomes" id="UP000542125"/>
    </source>
</evidence>
<name>A0A7Y9IR41_9BURK</name>
<feature type="domain" description="ABC transporter" evidence="5">
    <location>
        <begin position="6"/>
        <end position="247"/>
    </location>
</feature>
<keyword evidence="3" id="KW-0547">Nucleotide-binding</keyword>
<evidence type="ECO:0000256" key="1">
    <source>
        <dbReference type="ARBA" id="ARBA00022448"/>
    </source>
</evidence>
<dbReference type="PANTHER" id="PTHR45772">
    <property type="entry name" value="CONSERVED COMPONENT OF ABC TRANSPORTER FOR NATURAL AMINO ACIDS-RELATED"/>
    <property type="match status" value="1"/>
</dbReference>
<evidence type="ECO:0000256" key="4">
    <source>
        <dbReference type="ARBA" id="ARBA00022840"/>
    </source>
</evidence>
<dbReference type="Gene3D" id="3.40.50.300">
    <property type="entry name" value="P-loop containing nucleotide triphosphate hydrolases"/>
    <property type="match status" value="1"/>
</dbReference>
<dbReference type="PANTHER" id="PTHR45772:SF2">
    <property type="entry name" value="ABC TRANSPORTER ATP-BINDING PROTEIN"/>
    <property type="match status" value="1"/>
</dbReference>
<dbReference type="InterPro" id="IPR027417">
    <property type="entry name" value="P-loop_NTPase"/>
</dbReference>
<proteinExistence type="predicted"/>
<dbReference type="CDD" id="cd03219">
    <property type="entry name" value="ABC_Mj1267_LivG_branched"/>
    <property type="match status" value="1"/>
</dbReference>
<dbReference type="InterPro" id="IPR032823">
    <property type="entry name" value="BCA_ABC_TP_C"/>
</dbReference>
<evidence type="ECO:0000256" key="2">
    <source>
        <dbReference type="ARBA" id="ARBA00022475"/>
    </source>
</evidence>
<reference evidence="6 7" key="1">
    <citation type="submission" date="2020-07" db="EMBL/GenBank/DDBJ databases">
        <title>Genomic Encyclopedia of Type Strains, Phase IV (KMG-V): Genome sequencing to study the core and pangenomes of soil and plant-associated prokaryotes.</title>
        <authorList>
            <person name="Whitman W."/>
        </authorList>
    </citation>
    <scope>NUCLEOTIDE SEQUENCE [LARGE SCALE GENOMIC DNA]</scope>
    <source>
        <strain evidence="6 7">SAS40</strain>
    </source>
</reference>
<dbReference type="InterPro" id="IPR003593">
    <property type="entry name" value="AAA+_ATPase"/>
</dbReference>
<keyword evidence="1" id="KW-0813">Transport</keyword>
<evidence type="ECO:0000256" key="3">
    <source>
        <dbReference type="ARBA" id="ARBA00022741"/>
    </source>
</evidence>
<dbReference type="Pfam" id="PF12399">
    <property type="entry name" value="BCA_ABC_TP_C"/>
    <property type="match status" value="1"/>
</dbReference>
<dbReference type="SMART" id="SM00382">
    <property type="entry name" value="AAA"/>
    <property type="match status" value="1"/>
</dbReference>
<evidence type="ECO:0000259" key="5">
    <source>
        <dbReference type="PROSITE" id="PS50893"/>
    </source>
</evidence>
<keyword evidence="7" id="KW-1185">Reference proteome</keyword>
<dbReference type="GO" id="GO:0005524">
    <property type="term" value="F:ATP binding"/>
    <property type="evidence" value="ECO:0007669"/>
    <property type="project" value="UniProtKB-KW"/>
</dbReference>
<dbReference type="InterPro" id="IPR051120">
    <property type="entry name" value="ABC_AA/LPS_Transport"/>
</dbReference>
<dbReference type="Pfam" id="PF00005">
    <property type="entry name" value="ABC_tran"/>
    <property type="match status" value="1"/>
</dbReference>
<evidence type="ECO:0000313" key="6">
    <source>
        <dbReference type="EMBL" id="NYE81453.1"/>
    </source>
</evidence>
<dbReference type="AlphaFoldDB" id="A0A7Y9IR41"/>
<dbReference type="GO" id="GO:0016887">
    <property type="term" value="F:ATP hydrolysis activity"/>
    <property type="evidence" value="ECO:0007669"/>
    <property type="project" value="InterPro"/>
</dbReference>
<gene>
    <name evidence="6" type="ORF">FHW18_000724</name>
</gene>
<dbReference type="Proteomes" id="UP000542125">
    <property type="component" value="Unassembled WGS sequence"/>
</dbReference>
<keyword evidence="4 6" id="KW-0067">ATP-binding</keyword>
<dbReference type="RefSeq" id="WP_179583477.1">
    <property type="nucleotide sequence ID" value="NZ_JACBYR010000001.1"/>
</dbReference>
<comment type="caution">
    <text evidence="6">The sequence shown here is derived from an EMBL/GenBank/DDBJ whole genome shotgun (WGS) entry which is preliminary data.</text>
</comment>
<dbReference type="InterPro" id="IPR003439">
    <property type="entry name" value="ABC_transporter-like_ATP-bd"/>
</dbReference>
<sequence>MTDAVIETRGLCRQYGAFVATDHVDFAMKAGDRRALIGPNGAGKTTFLNLLTGQVMPTSGTVWLNGEDVSQVPMHRRVKRGIARTFQLNTLLRESTVLENVQLAVLEHRGQGGKLFGGARAQRDAAESAMEILGRLAMTEHAGRRVSELAYGRQRLVEIAIALALQPKVLLLDEPAAGVPPADSHLVLDVIAALPDAIAILIIEHDMKLVFRFAERINVLVQGRMLMEGTPADISSDPRVREVYLGKSHHG</sequence>
<keyword evidence="2" id="KW-0472">Membrane</keyword>
<accession>A0A7Y9IR41</accession>
<dbReference type="SUPFAM" id="SSF52540">
    <property type="entry name" value="P-loop containing nucleoside triphosphate hydrolases"/>
    <property type="match status" value="1"/>
</dbReference>
<dbReference type="PROSITE" id="PS50893">
    <property type="entry name" value="ABC_TRANSPORTER_2"/>
    <property type="match status" value="1"/>
</dbReference>
<protein>
    <submittedName>
        <fullName evidence="6">Branched-chain amino acid transport system ATP-binding protein</fullName>
    </submittedName>
</protein>
<keyword evidence="2" id="KW-1003">Cell membrane</keyword>
<dbReference type="GO" id="GO:0005886">
    <property type="term" value="C:plasma membrane"/>
    <property type="evidence" value="ECO:0007669"/>
    <property type="project" value="TreeGrafter"/>
</dbReference>
<dbReference type="EMBL" id="JACBYR010000001">
    <property type="protein sequence ID" value="NYE81453.1"/>
    <property type="molecule type" value="Genomic_DNA"/>
</dbReference>